<comment type="caution">
    <text evidence="3">The sequence shown here is derived from an EMBL/GenBank/DDBJ whole genome shotgun (WGS) entry which is preliminary data.</text>
</comment>
<dbReference type="Proteomes" id="UP000473648">
    <property type="component" value="Unassembled WGS sequence"/>
</dbReference>
<evidence type="ECO:0000313" key="3">
    <source>
        <dbReference type="EMBL" id="MQM71954.1"/>
    </source>
</evidence>
<feature type="domain" description="PSP1 C-terminal" evidence="2">
    <location>
        <begin position="62"/>
        <end position="147"/>
    </location>
</feature>
<sequence length="395" mass="44883">MKIKIVGVRFRPAAKIYYFKVGELDIALHDHVVVETAQGIEYGEVVIGPRDIDEAAFKRALKPVKRLATEKDERTHAQLLDKEKQARQVFEERAHAHHLDMHLVDVEFTFDHRKAIFYFTADGRLDFRQLVRDLASTFHLRIELRQIGVRDETKMFHTLGICGRTTCCSSWMSEFRPVSIKMAKEQGLSLNSTKISGVCGRLLCCLTYEDPFYHEVTRKMPRVGNWVTTPEGEGQVYRLNVLEEKVIVKMQTDDDETEIKSFGIDEVVKSGDKHVLANNRRQQQEKEERRKEHQKGENGEASGEAKGEGNASSRGKSHRKHTKSKTSKNGKAQSRGGEDKAASKGDGSKEPRHRKRRHRAGRKHNNRQGSRAKGGDKSRESQSAPKREGGGQSEN</sequence>
<dbReference type="PANTHER" id="PTHR43830">
    <property type="entry name" value="PROTEIN PSP1"/>
    <property type="match status" value="1"/>
</dbReference>
<evidence type="ECO:0000259" key="2">
    <source>
        <dbReference type="PROSITE" id="PS51411"/>
    </source>
</evidence>
<feature type="compositionally biased region" description="Basic residues" evidence="1">
    <location>
        <begin position="351"/>
        <end position="366"/>
    </location>
</feature>
<keyword evidence="4" id="KW-1185">Reference proteome</keyword>
<dbReference type="PROSITE" id="PS51411">
    <property type="entry name" value="PSP1_C"/>
    <property type="match status" value="1"/>
</dbReference>
<dbReference type="EMBL" id="VOGB01000003">
    <property type="protein sequence ID" value="MQM71954.1"/>
    <property type="molecule type" value="Genomic_DNA"/>
</dbReference>
<accession>A0A6L5GP39</accession>
<feature type="compositionally biased region" description="Basic and acidic residues" evidence="1">
    <location>
        <begin position="336"/>
        <end position="350"/>
    </location>
</feature>
<dbReference type="InterPro" id="IPR007557">
    <property type="entry name" value="PSP1_C"/>
</dbReference>
<name>A0A6L5GP39_9FIRM</name>
<feature type="compositionally biased region" description="Basic and acidic residues" evidence="1">
    <location>
        <begin position="282"/>
        <end position="307"/>
    </location>
</feature>
<feature type="region of interest" description="Disordered" evidence="1">
    <location>
        <begin position="273"/>
        <end position="395"/>
    </location>
</feature>
<evidence type="ECO:0000256" key="1">
    <source>
        <dbReference type="SAM" id="MobiDB-lite"/>
    </source>
</evidence>
<feature type="compositionally biased region" description="Basic and acidic residues" evidence="1">
    <location>
        <begin position="373"/>
        <end position="389"/>
    </location>
</feature>
<evidence type="ECO:0000313" key="4">
    <source>
        <dbReference type="Proteomes" id="UP000473648"/>
    </source>
</evidence>
<dbReference type="GO" id="GO:0005737">
    <property type="term" value="C:cytoplasm"/>
    <property type="evidence" value="ECO:0007669"/>
    <property type="project" value="TreeGrafter"/>
</dbReference>
<dbReference type="PANTHER" id="PTHR43830:SF3">
    <property type="entry name" value="PROTEIN PSP1"/>
    <property type="match status" value="1"/>
</dbReference>
<proteinExistence type="predicted"/>
<dbReference type="Pfam" id="PF04468">
    <property type="entry name" value="PSP1"/>
    <property type="match status" value="1"/>
</dbReference>
<dbReference type="AlphaFoldDB" id="A0A6L5GP39"/>
<protein>
    <submittedName>
        <fullName evidence="3">Stage 0 sporulation protein</fullName>
    </submittedName>
</protein>
<dbReference type="NCBIfam" id="NF041131">
    <property type="entry name" value="RicT_YaaT_fam"/>
    <property type="match status" value="1"/>
</dbReference>
<gene>
    <name evidence="3" type="ORF">FRC53_00655</name>
</gene>
<dbReference type="InterPro" id="IPR047767">
    <property type="entry name" value="PSP1-like"/>
</dbReference>
<organism evidence="3 4">
    <name type="scientific">Candidatus Pseudoramibacter fermentans</name>
    <dbReference type="NCBI Taxonomy" id="2594427"/>
    <lineage>
        <taxon>Bacteria</taxon>
        <taxon>Bacillati</taxon>
        <taxon>Bacillota</taxon>
        <taxon>Clostridia</taxon>
        <taxon>Eubacteriales</taxon>
        <taxon>Eubacteriaceae</taxon>
        <taxon>Pseudoramibacter</taxon>
    </lineage>
</organism>
<feature type="compositionally biased region" description="Basic residues" evidence="1">
    <location>
        <begin position="315"/>
        <end position="328"/>
    </location>
</feature>
<reference evidence="3" key="1">
    <citation type="journal article" date="2020" name="Appl. Environ. Microbiol.">
        <title>Medium-Chain Fatty Acid Synthesis by 'Candidatus Weimeria bifida' gen. nov., sp. nov., and 'Candidatus Pseudoramibacter fermentans' sp. nov.</title>
        <authorList>
            <person name="Scarborough M.J."/>
            <person name="Myers K.S."/>
            <person name="Donohue T.J."/>
            <person name="Noguera D.R."/>
        </authorList>
    </citation>
    <scope>NUCLEOTIDE SEQUENCE</scope>
    <source>
        <strain evidence="3">EUB1.1</strain>
    </source>
</reference>